<dbReference type="GO" id="GO:0051666">
    <property type="term" value="P:actin cortical patch localization"/>
    <property type="evidence" value="ECO:0007669"/>
    <property type="project" value="InterPro"/>
</dbReference>
<feature type="compositionally biased region" description="Low complexity" evidence="5">
    <location>
        <begin position="323"/>
        <end position="335"/>
    </location>
</feature>
<feature type="compositionally biased region" description="Polar residues" evidence="5">
    <location>
        <begin position="282"/>
        <end position="306"/>
    </location>
</feature>
<accession>A0AAJ0GBI9</accession>
<evidence type="ECO:0000256" key="4">
    <source>
        <dbReference type="SAM" id="Coils"/>
    </source>
</evidence>
<feature type="compositionally biased region" description="Basic and acidic residues" evidence="5">
    <location>
        <begin position="206"/>
        <end position="226"/>
    </location>
</feature>
<keyword evidence="4" id="KW-0175">Coiled coil</keyword>
<dbReference type="GO" id="GO:0006897">
    <property type="term" value="P:endocytosis"/>
    <property type="evidence" value="ECO:0007669"/>
    <property type="project" value="InterPro"/>
</dbReference>
<dbReference type="PANTHER" id="PTHR47174:SF3">
    <property type="entry name" value="BRIDGING INTEGRATOR 3"/>
    <property type="match status" value="1"/>
</dbReference>
<feature type="region of interest" description="Disordered" evidence="5">
    <location>
        <begin position="206"/>
        <end position="358"/>
    </location>
</feature>
<dbReference type="GO" id="GO:0097320">
    <property type="term" value="P:plasma membrane tubulation"/>
    <property type="evidence" value="ECO:0007669"/>
    <property type="project" value="TreeGrafter"/>
</dbReference>
<comment type="subcellular location">
    <subcellularLocation>
        <location evidence="1">Cytoplasm</location>
        <location evidence="1">Cytoskeleton</location>
    </subcellularLocation>
</comment>
<dbReference type="SMART" id="SM00721">
    <property type="entry name" value="BAR"/>
    <property type="match status" value="1"/>
</dbReference>
<evidence type="ECO:0000256" key="2">
    <source>
        <dbReference type="ARBA" id="ARBA00022490"/>
    </source>
</evidence>
<dbReference type="PANTHER" id="PTHR47174">
    <property type="entry name" value="BRIDGING INTEGRATOR 3"/>
    <property type="match status" value="1"/>
</dbReference>
<sequence length="464" mass="52069">MSWSGFKKNVGRATTQVMMKTGHVEKTADREYEVEERRFRTLEAASLRLQKEAKGYLDSLRAMTASQMRIAETIDAFYGDSGAKDGVSRSYKQAVEDLDAETVKALDGPYRWVPDSLHKFAADDDVIKEVEEEWNFKGGRRRVYTRGGQGVTQASQDHGLIDYLYRTTVLEPINRFCAYFPDINECIKKRQHKMLDYDSMRAKVKKLTEKPDKDPGKLPRTEKEAEMVGQQAFLLSPLARKSQPYRKSSPDDELDLTIPSPPKAIQRPEIQKLRSSERTPDRNSSMNSSLSTRTLSQVTSWSSGRPQGSGLGRSPSMALQKRSATSSGASSFNSTYDEDATTQEKSGQGTPVRTDSPLRVIRNPAANLSQDTVFSQHGASLAARRDVAATSRPSTLSITPASTRSHRSMAATPFFQPSELEEIMQPFKLEFMKKQADELEQSKAAYEQLNEQLTTELPQLIDLR</sequence>
<dbReference type="AlphaFoldDB" id="A0AAJ0GBI9"/>
<dbReference type="GO" id="GO:0030479">
    <property type="term" value="C:actin cortical patch"/>
    <property type="evidence" value="ECO:0007669"/>
    <property type="project" value="TreeGrafter"/>
</dbReference>
<dbReference type="PROSITE" id="PS51021">
    <property type="entry name" value="BAR"/>
    <property type="match status" value="1"/>
</dbReference>
<dbReference type="InterPro" id="IPR027267">
    <property type="entry name" value="AH/BAR_dom_sf"/>
</dbReference>
<name>A0AAJ0GBI9_9PEZI</name>
<dbReference type="EMBL" id="JAWDJX010000046">
    <property type="protein sequence ID" value="KAK3048721.1"/>
    <property type="molecule type" value="Genomic_DNA"/>
</dbReference>
<feature type="domain" description="BAR" evidence="6">
    <location>
        <begin position="17"/>
        <end position="464"/>
    </location>
</feature>
<keyword evidence="3" id="KW-0206">Cytoskeleton</keyword>
<keyword evidence="8" id="KW-1185">Reference proteome</keyword>
<protein>
    <submittedName>
        <fullName evidence="7">BAR adaptor protein Hob3</fullName>
    </submittedName>
</protein>
<dbReference type="Gene3D" id="1.20.1270.60">
    <property type="entry name" value="Arfaptin homology (AH) domain/BAR domain"/>
    <property type="match status" value="2"/>
</dbReference>
<evidence type="ECO:0000256" key="3">
    <source>
        <dbReference type="ARBA" id="ARBA00023212"/>
    </source>
</evidence>
<gene>
    <name evidence="7" type="primary">hob3</name>
    <name evidence="7" type="ORF">LTR09_010030</name>
</gene>
<dbReference type="Pfam" id="PF03114">
    <property type="entry name" value="BAR"/>
    <property type="match status" value="2"/>
</dbReference>
<dbReference type="SUPFAM" id="SSF103657">
    <property type="entry name" value="BAR/IMD domain-like"/>
    <property type="match status" value="1"/>
</dbReference>
<dbReference type="Proteomes" id="UP001271007">
    <property type="component" value="Unassembled WGS sequence"/>
</dbReference>
<dbReference type="GO" id="GO:0043332">
    <property type="term" value="C:mating projection tip"/>
    <property type="evidence" value="ECO:0007669"/>
    <property type="project" value="TreeGrafter"/>
</dbReference>
<dbReference type="GO" id="GO:0008289">
    <property type="term" value="F:lipid binding"/>
    <property type="evidence" value="ECO:0007669"/>
    <property type="project" value="TreeGrafter"/>
</dbReference>
<comment type="caution">
    <text evidence="7">The sequence shown here is derived from an EMBL/GenBank/DDBJ whole genome shotgun (WGS) entry which is preliminary data.</text>
</comment>
<feature type="compositionally biased region" description="Basic and acidic residues" evidence="5">
    <location>
        <begin position="269"/>
        <end position="281"/>
    </location>
</feature>
<dbReference type="InterPro" id="IPR046982">
    <property type="entry name" value="BIN3/RVS161-like"/>
</dbReference>
<organism evidence="7 8">
    <name type="scientific">Extremus antarcticus</name>
    <dbReference type="NCBI Taxonomy" id="702011"/>
    <lineage>
        <taxon>Eukaryota</taxon>
        <taxon>Fungi</taxon>
        <taxon>Dikarya</taxon>
        <taxon>Ascomycota</taxon>
        <taxon>Pezizomycotina</taxon>
        <taxon>Dothideomycetes</taxon>
        <taxon>Dothideomycetidae</taxon>
        <taxon>Mycosphaerellales</taxon>
        <taxon>Extremaceae</taxon>
        <taxon>Extremus</taxon>
    </lineage>
</organism>
<reference evidence="7" key="1">
    <citation type="submission" date="2023-04" db="EMBL/GenBank/DDBJ databases">
        <title>Black Yeasts Isolated from many extreme environments.</title>
        <authorList>
            <person name="Coleine C."/>
            <person name="Stajich J.E."/>
            <person name="Selbmann L."/>
        </authorList>
    </citation>
    <scope>NUCLEOTIDE SEQUENCE</scope>
    <source>
        <strain evidence="7">CCFEE 5312</strain>
    </source>
</reference>
<dbReference type="GO" id="GO:1990528">
    <property type="term" value="C:Rvs161p-Rvs167p complex"/>
    <property type="evidence" value="ECO:0007669"/>
    <property type="project" value="TreeGrafter"/>
</dbReference>
<evidence type="ECO:0000259" key="6">
    <source>
        <dbReference type="PROSITE" id="PS51021"/>
    </source>
</evidence>
<evidence type="ECO:0000313" key="7">
    <source>
        <dbReference type="EMBL" id="KAK3048721.1"/>
    </source>
</evidence>
<dbReference type="GO" id="GO:0031097">
    <property type="term" value="C:medial cortex"/>
    <property type="evidence" value="ECO:0007669"/>
    <property type="project" value="TreeGrafter"/>
</dbReference>
<feature type="compositionally biased region" description="Polar residues" evidence="5">
    <location>
        <begin position="343"/>
        <end position="353"/>
    </location>
</feature>
<keyword evidence="2" id="KW-0963">Cytoplasm</keyword>
<evidence type="ECO:0000256" key="5">
    <source>
        <dbReference type="SAM" id="MobiDB-lite"/>
    </source>
</evidence>
<dbReference type="InterPro" id="IPR004148">
    <property type="entry name" value="BAR_dom"/>
</dbReference>
<proteinExistence type="predicted"/>
<evidence type="ECO:0000313" key="8">
    <source>
        <dbReference type="Proteomes" id="UP001271007"/>
    </source>
</evidence>
<evidence type="ECO:0000256" key="1">
    <source>
        <dbReference type="ARBA" id="ARBA00004245"/>
    </source>
</evidence>
<feature type="coiled-coil region" evidence="4">
    <location>
        <begin position="429"/>
        <end position="456"/>
    </location>
</feature>